<protein>
    <recommendedName>
        <fullName evidence="6">BTB domain-containing protein</fullName>
    </recommendedName>
</protein>
<dbReference type="Ensembl" id="ENSCINT00000017700.3">
    <property type="protein sequence ID" value="ENSCINP00000017700.3"/>
    <property type="gene ID" value="ENSCING00000008674.3"/>
</dbReference>
<keyword evidence="3" id="KW-0833">Ubl conjugation pathway</keyword>
<dbReference type="PANTHER" id="PTHR11145:SF8">
    <property type="entry name" value="RE57120P"/>
    <property type="match status" value="1"/>
</dbReference>
<evidence type="ECO:0000313" key="7">
    <source>
        <dbReference type="Ensembl" id="ENSCINP00000017700.3"/>
    </source>
</evidence>
<dbReference type="HOGENOM" id="CLU_060008_0_0_1"/>
<feature type="domain" description="BTB" evidence="6">
    <location>
        <begin position="22"/>
        <end position="90"/>
    </location>
</feature>
<dbReference type="STRING" id="7719.ENSCINP00000017700"/>
<evidence type="ECO:0000256" key="2">
    <source>
        <dbReference type="ARBA" id="ARBA00004906"/>
    </source>
</evidence>
<dbReference type="GO" id="GO:0043161">
    <property type="term" value="P:proteasome-mediated ubiquitin-dependent protein catabolic process"/>
    <property type="evidence" value="ECO:0000318"/>
    <property type="project" value="GO_Central"/>
</dbReference>
<reference evidence="8" key="1">
    <citation type="journal article" date="2002" name="Science">
        <title>The draft genome of Ciona intestinalis: insights into chordate and vertebrate origins.</title>
        <authorList>
            <person name="Dehal P."/>
            <person name="Satou Y."/>
            <person name="Campbell R.K."/>
            <person name="Chapman J."/>
            <person name="Degnan B."/>
            <person name="De Tomaso A."/>
            <person name="Davidson B."/>
            <person name="Di Gregorio A."/>
            <person name="Gelpke M."/>
            <person name="Goodstein D.M."/>
            <person name="Harafuji N."/>
            <person name="Hastings K.E."/>
            <person name="Ho I."/>
            <person name="Hotta K."/>
            <person name="Huang W."/>
            <person name="Kawashima T."/>
            <person name="Lemaire P."/>
            <person name="Martinez D."/>
            <person name="Meinertzhagen I.A."/>
            <person name="Necula S."/>
            <person name="Nonaka M."/>
            <person name="Putnam N."/>
            <person name="Rash S."/>
            <person name="Saiga H."/>
            <person name="Satake M."/>
            <person name="Terry A."/>
            <person name="Yamada L."/>
            <person name="Wang H.G."/>
            <person name="Awazu S."/>
            <person name="Azumi K."/>
            <person name="Boore J."/>
            <person name="Branno M."/>
            <person name="Chin-Bow S."/>
            <person name="DeSantis R."/>
            <person name="Doyle S."/>
            <person name="Francino P."/>
            <person name="Keys D.N."/>
            <person name="Haga S."/>
            <person name="Hayashi H."/>
            <person name="Hino K."/>
            <person name="Imai K.S."/>
            <person name="Inaba K."/>
            <person name="Kano S."/>
            <person name="Kobayashi K."/>
            <person name="Kobayashi M."/>
            <person name="Lee B.I."/>
            <person name="Makabe K.W."/>
            <person name="Manohar C."/>
            <person name="Matassi G."/>
            <person name="Medina M."/>
            <person name="Mochizuki Y."/>
            <person name="Mount S."/>
            <person name="Morishita T."/>
            <person name="Miura S."/>
            <person name="Nakayama A."/>
            <person name="Nishizaka S."/>
            <person name="Nomoto H."/>
            <person name="Ohta F."/>
            <person name="Oishi K."/>
            <person name="Rigoutsos I."/>
            <person name="Sano M."/>
            <person name="Sasaki A."/>
            <person name="Sasakura Y."/>
            <person name="Shoguchi E."/>
            <person name="Shin-i T."/>
            <person name="Spagnuolo A."/>
            <person name="Stainier D."/>
            <person name="Suzuki M.M."/>
            <person name="Tassy O."/>
            <person name="Takatori N."/>
            <person name="Tokuoka M."/>
            <person name="Yagi K."/>
            <person name="Yoshizaki F."/>
            <person name="Wada S."/>
            <person name="Zhang C."/>
            <person name="Hyatt P.D."/>
            <person name="Larimer F."/>
            <person name="Detter C."/>
            <person name="Doggett N."/>
            <person name="Glavina T."/>
            <person name="Hawkins T."/>
            <person name="Richardson P."/>
            <person name="Lucas S."/>
            <person name="Kohara Y."/>
            <person name="Levine M."/>
            <person name="Satoh N."/>
            <person name="Rokhsar D.S."/>
        </authorList>
    </citation>
    <scope>NUCLEOTIDE SEQUENCE [LARGE SCALE GENOMIC DNA]</scope>
</reference>
<dbReference type="InterPro" id="IPR003131">
    <property type="entry name" value="T1-type_BTB"/>
</dbReference>
<dbReference type="InterPro" id="IPR045068">
    <property type="entry name" value="BACURD1-3"/>
</dbReference>
<comment type="similarity">
    <text evidence="5">Belongs to the BACURD family.</text>
</comment>
<keyword evidence="4" id="KW-0539">Nucleus</keyword>
<comment type="subcellular location">
    <subcellularLocation>
        <location evidence="1">Nucleus</location>
    </subcellularLocation>
</comment>
<dbReference type="Pfam" id="PF02214">
    <property type="entry name" value="BTB_2"/>
    <property type="match status" value="1"/>
</dbReference>
<name>F6XML2_CIOIN</name>
<organism evidence="7 8">
    <name type="scientific">Ciona intestinalis</name>
    <name type="common">Transparent sea squirt</name>
    <name type="synonym">Ascidia intestinalis</name>
    <dbReference type="NCBI Taxonomy" id="7719"/>
    <lineage>
        <taxon>Eukaryota</taxon>
        <taxon>Metazoa</taxon>
        <taxon>Chordata</taxon>
        <taxon>Tunicata</taxon>
        <taxon>Ascidiacea</taxon>
        <taxon>Phlebobranchia</taxon>
        <taxon>Cionidae</taxon>
        <taxon>Ciona</taxon>
    </lineage>
</organism>
<evidence type="ECO:0000256" key="4">
    <source>
        <dbReference type="ARBA" id="ARBA00023242"/>
    </source>
</evidence>
<evidence type="ECO:0000313" key="8">
    <source>
        <dbReference type="Proteomes" id="UP000008144"/>
    </source>
</evidence>
<dbReference type="GO" id="GO:0031463">
    <property type="term" value="C:Cul3-RING ubiquitin ligase complex"/>
    <property type="evidence" value="ECO:0000318"/>
    <property type="project" value="GO_Central"/>
</dbReference>
<reference evidence="7" key="2">
    <citation type="submission" date="2025-08" db="UniProtKB">
        <authorList>
            <consortium name="Ensembl"/>
        </authorList>
    </citation>
    <scope>IDENTIFICATION</scope>
</reference>
<dbReference type="GO" id="GO:0016567">
    <property type="term" value="P:protein ubiquitination"/>
    <property type="evidence" value="ECO:0000318"/>
    <property type="project" value="GO_Central"/>
</dbReference>
<dbReference type="OMA" id="AEICCTS"/>
<sequence length="306" mass="35195">LLKKKCKKILNTSATSLMNSNKYVKLNVGGSLHYTTMGTLTKEDNMLRAMFSGRMVVLTDSEGWILIDRCGKHFSAILNYLRDGSITLPDNRYEIAELLAEAKYYLIQGLVTQCEASLERKNQDADPICRVPIVTSPKEEQELVRKTSKPIVKFMYNRGNNKYSYTNSSDDNMLKNIELFDKLSLRFNGRILFMKDIIGDEICDWSFYGHQRKVAEICCTSIVYATDRKQTKVEFPEARIYEETLNILLYEQDRPCTPHMIACTDSNTGEPVVQRSVHNCQSDDDIDDSSRSHRVRRIHVHSNRPV</sequence>
<dbReference type="FunCoup" id="F6XML2">
    <property type="interactions" value="41"/>
</dbReference>
<dbReference type="SMART" id="SM00225">
    <property type="entry name" value="BTB"/>
    <property type="match status" value="1"/>
</dbReference>
<dbReference type="SUPFAM" id="SSF54695">
    <property type="entry name" value="POZ domain"/>
    <property type="match status" value="1"/>
</dbReference>
<evidence type="ECO:0000256" key="3">
    <source>
        <dbReference type="ARBA" id="ARBA00022786"/>
    </source>
</evidence>
<dbReference type="InterPro" id="IPR000210">
    <property type="entry name" value="BTB/POZ_dom"/>
</dbReference>
<evidence type="ECO:0000259" key="6">
    <source>
        <dbReference type="PROSITE" id="PS50097"/>
    </source>
</evidence>
<dbReference type="PANTHER" id="PTHR11145">
    <property type="entry name" value="BTB/POZ DOMAIN-CONTAINING ADAPTER FOR CUL3-MEDIATED RHOA DEGRADATION PROTEIN FAMILY MEMBER"/>
    <property type="match status" value="1"/>
</dbReference>
<dbReference type="GO" id="GO:0035024">
    <property type="term" value="P:negative regulation of Rho protein signal transduction"/>
    <property type="evidence" value="ECO:0000318"/>
    <property type="project" value="GO_Central"/>
</dbReference>
<dbReference type="AlphaFoldDB" id="F6XML2"/>
<dbReference type="InParanoid" id="F6XML2"/>
<dbReference type="PROSITE" id="PS50097">
    <property type="entry name" value="BTB"/>
    <property type="match status" value="1"/>
</dbReference>
<reference evidence="7" key="3">
    <citation type="submission" date="2025-09" db="UniProtKB">
        <authorList>
            <consortium name="Ensembl"/>
        </authorList>
    </citation>
    <scope>IDENTIFICATION</scope>
</reference>
<keyword evidence="8" id="KW-1185">Reference proteome</keyword>
<dbReference type="CDD" id="cd18369">
    <property type="entry name" value="BTB_POZ_KCTD10-like_BACURD"/>
    <property type="match status" value="1"/>
</dbReference>
<dbReference type="GeneTree" id="ENSGT00950000183143"/>
<dbReference type="FunFam" id="3.30.710.10:FF:000013">
    <property type="entry name" value="BTB/POZ domain-containing adapter for CUL3-mediated RhoA degradation protein 3"/>
    <property type="match status" value="1"/>
</dbReference>
<dbReference type="GO" id="GO:0005634">
    <property type="term" value="C:nucleus"/>
    <property type="evidence" value="ECO:0007669"/>
    <property type="project" value="UniProtKB-SubCell"/>
</dbReference>
<dbReference type="InterPro" id="IPR011333">
    <property type="entry name" value="SKP1/BTB/POZ_sf"/>
</dbReference>
<proteinExistence type="inferred from homology"/>
<dbReference type="Gene3D" id="3.30.710.10">
    <property type="entry name" value="Potassium Channel Kv1.1, Chain A"/>
    <property type="match status" value="1"/>
</dbReference>
<accession>F6XML2</accession>
<evidence type="ECO:0000256" key="1">
    <source>
        <dbReference type="ARBA" id="ARBA00004123"/>
    </source>
</evidence>
<dbReference type="Proteomes" id="UP000008144">
    <property type="component" value="Unassembled WGS sequence"/>
</dbReference>
<evidence type="ECO:0000256" key="5">
    <source>
        <dbReference type="ARBA" id="ARBA00025759"/>
    </source>
</evidence>
<dbReference type="GO" id="GO:0051260">
    <property type="term" value="P:protein homooligomerization"/>
    <property type="evidence" value="ECO:0007669"/>
    <property type="project" value="InterPro"/>
</dbReference>
<comment type="pathway">
    <text evidence="2">Protein modification; protein ubiquitination.</text>
</comment>